<feature type="transmembrane region" description="Helical" evidence="1">
    <location>
        <begin position="45"/>
        <end position="65"/>
    </location>
</feature>
<dbReference type="RefSeq" id="WP_260193884.1">
    <property type="nucleotide sequence ID" value="NZ_JAFFZE010000017.1"/>
</dbReference>
<evidence type="ECO:0000313" key="3">
    <source>
        <dbReference type="Proteomes" id="UP001156441"/>
    </source>
</evidence>
<dbReference type="EMBL" id="JAFFZE010000017">
    <property type="protein sequence ID" value="MCT2586098.1"/>
    <property type="molecule type" value="Genomic_DNA"/>
</dbReference>
<dbReference type="Proteomes" id="UP001156441">
    <property type="component" value="Unassembled WGS sequence"/>
</dbReference>
<keyword evidence="1" id="KW-1133">Transmembrane helix</keyword>
<comment type="caution">
    <text evidence="2">The sequence shown here is derived from an EMBL/GenBank/DDBJ whole genome shotgun (WGS) entry which is preliminary data.</text>
</comment>
<keyword evidence="1" id="KW-0812">Transmembrane</keyword>
<feature type="transmembrane region" description="Helical" evidence="1">
    <location>
        <begin position="21"/>
        <end position="39"/>
    </location>
</feature>
<evidence type="ECO:0000313" key="2">
    <source>
        <dbReference type="EMBL" id="MCT2586098.1"/>
    </source>
</evidence>
<reference evidence="2 3" key="1">
    <citation type="submission" date="2021-02" db="EMBL/GenBank/DDBJ databases">
        <title>Actinophytocola xerophila sp. nov., isolated from soil of cotton cropping field.</title>
        <authorList>
            <person name="Huang R."/>
            <person name="Chen X."/>
            <person name="Ge X."/>
            <person name="Liu W."/>
        </authorList>
    </citation>
    <scope>NUCLEOTIDE SEQUENCE [LARGE SCALE GENOMIC DNA]</scope>
    <source>
        <strain evidence="2 3">S1-96</strain>
    </source>
</reference>
<protein>
    <recommendedName>
        <fullName evidence="4">DUF4175 domain-containing protein</fullName>
    </recommendedName>
</protein>
<organism evidence="2 3">
    <name type="scientific">Actinophytocola gossypii</name>
    <dbReference type="NCBI Taxonomy" id="2812003"/>
    <lineage>
        <taxon>Bacteria</taxon>
        <taxon>Bacillati</taxon>
        <taxon>Actinomycetota</taxon>
        <taxon>Actinomycetes</taxon>
        <taxon>Pseudonocardiales</taxon>
        <taxon>Pseudonocardiaceae</taxon>
    </lineage>
</organism>
<evidence type="ECO:0008006" key="4">
    <source>
        <dbReference type="Google" id="ProtNLM"/>
    </source>
</evidence>
<proteinExistence type="predicted"/>
<accession>A0ABT2JEB8</accession>
<name>A0ABT2JEB8_9PSEU</name>
<evidence type="ECO:0000256" key="1">
    <source>
        <dbReference type="SAM" id="Phobius"/>
    </source>
</evidence>
<sequence length="71" mass="7515">MLRHRPHRRGRGVVLHPAAGWLALSVLYLAAVVLNVLLAASTEEFWPLALAVVLGAGALACAAVAGRNLHR</sequence>
<gene>
    <name evidence="2" type="ORF">JT362_23555</name>
</gene>
<keyword evidence="1" id="KW-0472">Membrane</keyword>
<keyword evidence="3" id="KW-1185">Reference proteome</keyword>